<sequence>MSVKKSVFGSKEERKFFQKLEKTWGDSYHIYHNLPFLNLINGRGEFLGPDYTTFKLTDEQYEHLKKTSVDYVICNKADEPILAIEFDGLYQGVNLGANYQVGSGKKNNELRKSKLELKLRVAHGCGFPFIVLGSKYFKGLSGSIYLTIVDAIIGDVISQKKTQGRVAEGFNPVECGFSVDEFDTLSEHEKREIIQAWFDNISIESDFETNPIVRKVGQLMRETKSGGFSYYYGNDPSINKEIVDCVKCTVENHLYGSATAEVSLPRFSSPGLYFSTHLAHEIAQLIALSEIQERMKVR</sequence>
<dbReference type="Pfam" id="PF10881">
    <property type="entry name" value="DUF2726"/>
    <property type="match status" value="1"/>
</dbReference>
<dbReference type="EMBL" id="CP138858">
    <property type="protein sequence ID" value="WPJ96555.1"/>
    <property type="molecule type" value="Genomic_DNA"/>
</dbReference>
<protein>
    <submittedName>
        <fullName evidence="2">DUF2726 domain-containing protein</fullName>
    </submittedName>
</protein>
<dbReference type="RefSeq" id="WP_319833414.1">
    <property type="nucleotide sequence ID" value="NZ_CP138858.1"/>
</dbReference>
<dbReference type="InterPro" id="IPR024402">
    <property type="entry name" value="DUF2726"/>
</dbReference>
<evidence type="ECO:0000313" key="2">
    <source>
        <dbReference type="EMBL" id="WPJ96555.1"/>
    </source>
</evidence>
<name>A0ABZ0RK26_9BACT</name>
<dbReference type="Proteomes" id="UP001324993">
    <property type="component" value="Chromosome"/>
</dbReference>
<evidence type="ECO:0000313" key="3">
    <source>
        <dbReference type="Proteomes" id="UP001324993"/>
    </source>
</evidence>
<reference evidence="2 3" key="1">
    <citation type="submission" date="2023-11" db="EMBL/GenBank/DDBJ databases">
        <title>Coraliomargarita sp. nov., isolated from marine algae.</title>
        <authorList>
            <person name="Lee J.K."/>
            <person name="Baek J.H."/>
            <person name="Kim J.M."/>
            <person name="Choi D.G."/>
            <person name="Jeon C.O."/>
        </authorList>
    </citation>
    <scope>NUCLEOTIDE SEQUENCE [LARGE SCALE GENOMIC DNA]</scope>
    <source>
        <strain evidence="2 3">J2-16</strain>
    </source>
</reference>
<gene>
    <name evidence="2" type="ORF">SH580_02415</name>
</gene>
<feature type="domain" description="DUF2726" evidence="1">
    <location>
        <begin position="10"/>
        <end position="91"/>
    </location>
</feature>
<organism evidence="2 3">
    <name type="scientific">Coraliomargarita algicola</name>
    <dbReference type="NCBI Taxonomy" id="3092156"/>
    <lineage>
        <taxon>Bacteria</taxon>
        <taxon>Pseudomonadati</taxon>
        <taxon>Verrucomicrobiota</taxon>
        <taxon>Opitutia</taxon>
        <taxon>Puniceicoccales</taxon>
        <taxon>Coraliomargaritaceae</taxon>
        <taxon>Coraliomargarita</taxon>
    </lineage>
</organism>
<evidence type="ECO:0000259" key="1">
    <source>
        <dbReference type="Pfam" id="PF10881"/>
    </source>
</evidence>
<keyword evidence="3" id="KW-1185">Reference proteome</keyword>
<accession>A0ABZ0RK26</accession>
<proteinExistence type="predicted"/>